<dbReference type="PROSITE" id="PS51257">
    <property type="entry name" value="PROKAR_LIPOPROTEIN"/>
    <property type="match status" value="1"/>
</dbReference>
<dbReference type="Proteomes" id="UP000824162">
    <property type="component" value="Unassembled WGS sequence"/>
</dbReference>
<sequence length="261" mass="28790">MNLRFKKFFKLSACALAALITAVSVTGCVSEADYKRLERRISALEEIHGVDGSSEQTDEQDNSSSDESSDRDDSENSENSSAGFDAERVSEEVDVEEYDYVDSDGDKFAFFVLENNSDFDVNARVNVVSRDQNNRELDEEEKSVEGIPAGGESFVSFSVDRDTATIVRTVTYSEFRDETNPLDQLSARASRNQNGSDITVTNSGAEDVENAKYLALYFSGNTLAGFDANDVPQVSSSSNSRISSVCYENFDTVRVYLSIDD</sequence>
<evidence type="ECO:0000256" key="2">
    <source>
        <dbReference type="SAM" id="SignalP"/>
    </source>
</evidence>
<reference evidence="3" key="1">
    <citation type="journal article" date="2021" name="PeerJ">
        <title>Extensive microbial diversity within the chicken gut microbiome revealed by metagenomics and culture.</title>
        <authorList>
            <person name="Gilroy R."/>
            <person name="Ravi A."/>
            <person name="Getino M."/>
            <person name="Pursley I."/>
            <person name="Horton D.L."/>
            <person name="Alikhan N.F."/>
            <person name="Baker D."/>
            <person name="Gharbi K."/>
            <person name="Hall N."/>
            <person name="Watson M."/>
            <person name="Adriaenssens E.M."/>
            <person name="Foster-Nyarko E."/>
            <person name="Jarju S."/>
            <person name="Secka A."/>
            <person name="Antonio M."/>
            <person name="Oren A."/>
            <person name="Chaudhuri R.R."/>
            <person name="La Ragione R."/>
            <person name="Hildebrand F."/>
            <person name="Pallen M.J."/>
        </authorList>
    </citation>
    <scope>NUCLEOTIDE SEQUENCE</scope>
    <source>
        <strain evidence="3">5790</strain>
    </source>
</reference>
<evidence type="ECO:0000313" key="3">
    <source>
        <dbReference type="EMBL" id="HIV86307.1"/>
    </source>
</evidence>
<evidence type="ECO:0000313" key="4">
    <source>
        <dbReference type="Proteomes" id="UP000824162"/>
    </source>
</evidence>
<gene>
    <name evidence="3" type="ORF">H9900_05800</name>
</gene>
<proteinExistence type="predicted"/>
<protein>
    <recommendedName>
        <fullName evidence="5">DUF4352 domain-containing protein</fullName>
    </recommendedName>
</protein>
<feature type="compositionally biased region" description="Acidic residues" evidence="1">
    <location>
        <begin position="67"/>
        <end position="76"/>
    </location>
</feature>
<name>A0A9D1PSB4_9FIRM</name>
<evidence type="ECO:0000256" key="1">
    <source>
        <dbReference type="SAM" id="MobiDB-lite"/>
    </source>
</evidence>
<feature type="chain" id="PRO_5038887466" description="DUF4352 domain-containing protein" evidence="2">
    <location>
        <begin position="27"/>
        <end position="261"/>
    </location>
</feature>
<organism evidence="3 4">
    <name type="scientific">Candidatus Monoglobus merdigallinarum</name>
    <dbReference type="NCBI Taxonomy" id="2838698"/>
    <lineage>
        <taxon>Bacteria</taxon>
        <taxon>Bacillati</taxon>
        <taxon>Bacillota</taxon>
        <taxon>Clostridia</taxon>
        <taxon>Monoglobales</taxon>
        <taxon>Monoglobaceae</taxon>
        <taxon>Monoglobus</taxon>
    </lineage>
</organism>
<feature type="region of interest" description="Disordered" evidence="1">
    <location>
        <begin position="47"/>
        <end position="93"/>
    </location>
</feature>
<accession>A0A9D1PSB4</accession>
<keyword evidence="2" id="KW-0732">Signal</keyword>
<feature type="signal peptide" evidence="2">
    <location>
        <begin position="1"/>
        <end position="26"/>
    </location>
</feature>
<dbReference type="AlphaFoldDB" id="A0A9D1PSB4"/>
<reference evidence="3" key="2">
    <citation type="submission" date="2021-04" db="EMBL/GenBank/DDBJ databases">
        <authorList>
            <person name="Gilroy R."/>
        </authorList>
    </citation>
    <scope>NUCLEOTIDE SEQUENCE</scope>
    <source>
        <strain evidence="3">5790</strain>
    </source>
</reference>
<dbReference type="EMBL" id="DXIJ01000121">
    <property type="protein sequence ID" value="HIV86307.1"/>
    <property type="molecule type" value="Genomic_DNA"/>
</dbReference>
<evidence type="ECO:0008006" key="5">
    <source>
        <dbReference type="Google" id="ProtNLM"/>
    </source>
</evidence>
<comment type="caution">
    <text evidence="3">The sequence shown here is derived from an EMBL/GenBank/DDBJ whole genome shotgun (WGS) entry which is preliminary data.</text>
</comment>